<protein>
    <recommendedName>
        <fullName evidence="5">Ribosome-recycling factor</fullName>
        <shortName evidence="5">RRF</shortName>
    </recommendedName>
    <alternativeName>
        <fullName evidence="5">Ribosome-releasing factor</fullName>
    </alternativeName>
</protein>
<dbReference type="OrthoDB" id="9804006at2"/>
<dbReference type="Pfam" id="PF01765">
    <property type="entry name" value="RRF"/>
    <property type="match status" value="1"/>
</dbReference>
<feature type="domain" description="Ribosome recycling factor" evidence="7">
    <location>
        <begin position="21"/>
        <end position="183"/>
    </location>
</feature>
<dbReference type="InterPro" id="IPR023584">
    <property type="entry name" value="Ribosome_recyc_fac_dom"/>
</dbReference>
<dbReference type="PANTHER" id="PTHR20982:SF3">
    <property type="entry name" value="MITOCHONDRIAL RIBOSOME RECYCLING FACTOR PSEUDO 1"/>
    <property type="match status" value="1"/>
</dbReference>
<keyword evidence="3 5" id="KW-0963">Cytoplasm</keyword>
<dbReference type="EMBL" id="CP014873">
    <property type="protein sequence ID" value="ANK62774.1"/>
    <property type="molecule type" value="Genomic_DNA"/>
</dbReference>
<comment type="similarity">
    <text evidence="2 5">Belongs to the RRF family.</text>
</comment>
<accession>A0A192H1T8</accession>
<evidence type="ECO:0000256" key="1">
    <source>
        <dbReference type="ARBA" id="ARBA00004496"/>
    </source>
</evidence>
<dbReference type="SUPFAM" id="SSF55194">
    <property type="entry name" value="Ribosome recycling factor, RRF"/>
    <property type="match status" value="1"/>
</dbReference>
<keyword evidence="4 5" id="KW-0648">Protein biosynthesis</keyword>
<dbReference type="STRING" id="375175.AYR53_08440"/>
<organism evidence="8 9">
    <name type="scientific">Loigolactobacillus backii</name>
    <dbReference type="NCBI Taxonomy" id="375175"/>
    <lineage>
        <taxon>Bacteria</taxon>
        <taxon>Bacillati</taxon>
        <taxon>Bacillota</taxon>
        <taxon>Bacilli</taxon>
        <taxon>Lactobacillales</taxon>
        <taxon>Lactobacillaceae</taxon>
        <taxon>Loigolactobacillus</taxon>
    </lineage>
</organism>
<dbReference type="InterPro" id="IPR036191">
    <property type="entry name" value="RRF_sf"/>
</dbReference>
<feature type="region of interest" description="Disordered" evidence="6">
    <location>
        <begin position="139"/>
        <end position="172"/>
    </location>
</feature>
<dbReference type="KEGG" id="lbt:AYR52_04960"/>
<keyword evidence="9" id="KW-1185">Reference proteome</keyword>
<dbReference type="CDD" id="cd00520">
    <property type="entry name" value="RRF"/>
    <property type="match status" value="1"/>
</dbReference>
<name>A0A192H1T8_9LACO</name>
<proteinExistence type="inferred from homology"/>
<dbReference type="Gene3D" id="3.30.1360.40">
    <property type="match status" value="1"/>
</dbReference>
<evidence type="ECO:0000313" key="9">
    <source>
        <dbReference type="Proteomes" id="UP000078582"/>
    </source>
</evidence>
<evidence type="ECO:0000256" key="2">
    <source>
        <dbReference type="ARBA" id="ARBA00005912"/>
    </source>
</evidence>
<evidence type="ECO:0000256" key="6">
    <source>
        <dbReference type="SAM" id="MobiDB-lite"/>
    </source>
</evidence>
<evidence type="ECO:0000256" key="5">
    <source>
        <dbReference type="HAMAP-Rule" id="MF_00040"/>
    </source>
</evidence>
<evidence type="ECO:0000256" key="4">
    <source>
        <dbReference type="ARBA" id="ARBA00022917"/>
    </source>
</evidence>
<evidence type="ECO:0000259" key="7">
    <source>
        <dbReference type="Pfam" id="PF01765"/>
    </source>
</evidence>
<evidence type="ECO:0000313" key="8">
    <source>
        <dbReference type="EMBL" id="ANK62774.1"/>
    </source>
</evidence>
<dbReference type="PANTHER" id="PTHR20982">
    <property type="entry name" value="RIBOSOME RECYCLING FACTOR"/>
    <property type="match status" value="1"/>
</dbReference>
<dbReference type="NCBIfam" id="TIGR00496">
    <property type="entry name" value="frr"/>
    <property type="match status" value="1"/>
</dbReference>
<dbReference type="Proteomes" id="UP000078582">
    <property type="component" value="Chromosome"/>
</dbReference>
<sequence>MASDPALVEAQKKMKNAEEALQRELGTIRAGRANAGILSRVMVDYYGVPTPLNQVATITIPEARVLMVTPYDKSSLKDIEHAILVSDLGISPANDGTAIRLVIPQLTQERRAELAKDVKKQAENSKIVVRNARRDAMEDLRKREKANELTEDDLHGLEDQAQKLTNESTKRVDQIAADKEKEIISD</sequence>
<dbReference type="FunFam" id="3.30.1360.40:FF:000001">
    <property type="entry name" value="Ribosome-recycling factor"/>
    <property type="match status" value="1"/>
</dbReference>
<dbReference type="FunFam" id="1.10.132.20:FF:000001">
    <property type="entry name" value="Ribosome-recycling factor"/>
    <property type="match status" value="1"/>
</dbReference>
<gene>
    <name evidence="5" type="primary">frr</name>
    <name evidence="8" type="ORF">AYR53_08440</name>
</gene>
<feature type="compositionally biased region" description="Basic and acidic residues" evidence="6">
    <location>
        <begin position="139"/>
        <end position="161"/>
    </location>
</feature>
<dbReference type="HAMAP" id="MF_00040">
    <property type="entry name" value="RRF"/>
    <property type="match status" value="1"/>
</dbReference>
<comment type="subcellular location">
    <subcellularLocation>
        <location evidence="1 5">Cytoplasm</location>
    </subcellularLocation>
</comment>
<dbReference type="AlphaFoldDB" id="A0A192H1T8"/>
<dbReference type="GO" id="GO:0006415">
    <property type="term" value="P:translational termination"/>
    <property type="evidence" value="ECO:0007669"/>
    <property type="project" value="UniProtKB-UniRule"/>
</dbReference>
<evidence type="ECO:0000256" key="3">
    <source>
        <dbReference type="ARBA" id="ARBA00022490"/>
    </source>
</evidence>
<dbReference type="GO" id="GO:0005737">
    <property type="term" value="C:cytoplasm"/>
    <property type="evidence" value="ECO:0007669"/>
    <property type="project" value="UniProtKB-SubCell"/>
</dbReference>
<dbReference type="GO" id="GO:0043023">
    <property type="term" value="F:ribosomal large subunit binding"/>
    <property type="evidence" value="ECO:0007669"/>
    <property type="project" value="TreeGrafter"/>
</dbReference>
<dbReference type="InterPro" id="IPR002661">
    <property type="entry name" value="Ribosome_recyc_fac"/>
</dbReference>
<reference evidence="8 9" key="1">
    <citation type="submission" date="2016-03" db="EMBL/GenBank/DDBJ databases">
        <title>Pediococcus and Lactobacillus from brewery environment - whole genome sequencing and assembly.</title>
        <authorList>
            <person name="Behr J."/>
            <person name="Geissler A.J."/>
            <person name="Vogel R.F."/>
        </authorList>
    </citation>
    <scope>NUCLEOTIDE SEQUENCE [LARGE SCALE GENOMIC DNA]</scope>
    <source>
        <strain evidence="8 9">TMW 1.1989</strain>
    </source>
</reference>
<dbReference type="Gene3D" id="1.10.132.20">
    <property type="entry name" value="Ribosome-recycling factor"/>
    <property type="match status" value="1"/>
</dbReference>
<comment type="function">
    <text evidence="5">Responsible for the release of ribosomes from messenger RNA at the termination of protein biosynthesis. May increase the efficiency of translation by recycling ribosomes from one round of translation to another.</text>
</comment>